<keyword evidence="2 4" id="KW-0863">Zinc-finger</keyword>
<evidence type="ECO:0000259" key="6">
    <source>
        <dbReference type="PROSITE" id="PS50089"/>
    </source>
</evidence>
<keyword evidence="3" id="KW-0862">Zinc</keyword>
<evidence type="ECO:0000256" key="3">
    <source>
        <dbReference type="ARBA" id="ARBA00022833"/>
    </source>
</evidence>
<reference evidence="7 8" key="1">
    <citation type="submission" date="2016-11" db="EMBL/GenBank/DDBJ databases">
        <title>The macronuclear genome of Stentor coeruleus: a giant cell with tiny introns.</title>
        <authorList>
            <person name="Slabodnick M."/>
            <person name="Ruby J.G."/>
            <person name="Reiff S.B."/>
            <person name="Swart E.C."/>
            <person name="Gosai S."/>
            <person name="Prabakaran S."/>
            <person name="Witkowska E."/>
            <person name="Larue G.E."/>
            <person name="Fisher S."/>
            <person name="Freeman R.M."/>
            <person name="Gunawardena J."/>
            <person name="Chu W."/>
            <person name="Stover N.A."/>
            <person name="Gregory B.D."/>
            <person name="Nowacki M."/>
            <person name="Derisi J."/>
            <person name="Roy S.W."/>
            <person name="Marshall W.F."/>
            <person name="Sood P."/>
        </authorList>
    </citation>
    <scope>NUCLEOTIDE SEQUENCE [LARGE SCALE GENOMIC DNA]</scope>
    <source>
        <strain evidence="7">WM001</strain>
    </source>
</reference>
<sequence>MTCEESCILCPLSQLYKINHSYYHGLCKVHSHDQAKILRCIHCESNIPMIFLQDFICILCIKPLDDSEKNYGKSVCMACLNINISMGFAIIKTPVSSCEYCLKTPEILMYSISCTHFICQDCLKNQISCPLCVLKHFGSSISEEYSMVNEESRESKHKKLCVSEKKPKTPYVIRYRRKLNFETDKVRRSYNPNYNTVIPQRTKLNPTDSESSLENSIDDTKNKTSSLDDSEKIMNRKKLYAISSEDNTSKTMGNISDRYIQDTYANNNSKLEHSEQDEARISENSLASSGSVMKSILSKLCPCFINN</sequence>
<protein>
    <recommendedName>
        <fullName evidence="6">RING-type domain-containing protein</fullName>
    </recommendedName>
</protein>
<feature type="region of interest" description="Disordered" evidence="5">
    <location>
        <begin position="192"/>
        <end position="228"/>
    </location>
</feature>
<organism evidence="7 8">
    <name type="scientific">Stentor coeruleus</name>
    <dbReference type="NCBI Taxonomy" id="5963"/>
    <lineage>
        <taxon>Eukaryota</taxon>
        <taxon>Sar</taxon>
        <taxon>Alveolata</taxon>
        <taxon>Ciliophora</taxon>
        <taxon>Postciliodesmatophora</taxon>
        <taxon>Heterotrichea</taxon>
        <taxon>Heterotrichida</taxon>
        <taxon>Stentoridae</taxon>
        <taxon>Stentor</taxon>
    </lineage>
</organism>
<accession>A0A1R2ALL0</accession>
<proteinExistence type="predicted"/>
<name>A0A1R2ALL0_9CILI</name>
<evidence type="ECO:0000313" key="7">
    <source>
        <dbReference type="EMBL" id="OMJ65407.1"/>
    </source>
</evidence>
<evidence type="ECO:0000313" key="8">
    <source>
        <dbReference type="Proteomes" id="UP000187209"/>
    </source>
</evidence>
<dbReference type="EMBL" id="MPUH01002160">
    <property type="protein sequence ID" value="OMJ65407.1"/>
    <property type="molecule type" value="Genomic_DNA"/>
</dbReference>
<dbReference type="InterPro" id="IPR001841">
    <property type="entry name" value="Znf_RING"/>
</dbReference>
<evidence type="ECO:0000256" key="2">
    <source>
        <dbReference type="ARBA" id="ARBA00022771"/>
    </source>
</evidence>
<evidence type="ECO:0000256" key="5">
    <source>
        <dbReference type="SAM" id="MobiDB-lite"/>
    </source>
</evidence>
<dbReference type="PROSITE" id="PS00518">
    <property type="entry name" value="ZF_RING_1"/>
    <property type="match status" value="1"/>
</dbReference>
<evidence type="ECO:0000256" key="4">
    <source>
        <dbReference type="PROSITE-ProRule" id="PRU00175"/>
    </source>
</evidence>
<keyword evidence="8" id="KW-1185">Reference proteome</keyword>
<gene>
    <name evidence="7" type="ORF">SteCoe_38282</name>
</gene>
<comment type="caution">
    <text evidence="7">The sequence shown here is derived from an EMBL/GenBank/DDBJ whole genome shotgun (WGS) entry which is preliminary data.</text>
</comment>
<feature type="domain" description="RING-type" evidence="6">
    <location>
        <begin position="98"/>
        <end position="132"/>
    </location>
</feature>
<feature type="compositionally biased region" description="Polar residues" evidence="5">
    <location>
        <begin position="192"/>
        <end position="215"/>
    </location>
</feature>
<dbReference type="PROSITE" id="PS50089">
    <property type="entry name" value="ZF_RING_2"/>
    <property type="match status" value="1"/>
</dbReference>
<dbReference type="AlphaFoldDB" id="A0A1R2ALL0"/>
<dbReference type="InterPro" id="IPR017907">
    <property type="entry name" value="Znf_RING_CS"/>
</dbReference>
<dbReference type="GO" id="GO:0008270">
    <property type="term" value="F:zinc ion binding"/>
    <property type="evidence" value="ECO:0007669"/>
    <property type="project" value="UniProtKB-KW"/>
</dbReference>
<evidence type="ECO:0000256" key="1">
    <source>
        <dbReference type="ARBA" id="ARBA00022723"/>
    </source>
</evidence>
<dbReference type="Proteomes" id="UP000187209">
    <property type="component" value="Unassembled WGS sequence"/>
</dbReference>
<keyword evidence="1" id="KW-0479">Metal-binding</keyword>